<dbReference type="GO" id="GO:0005886">
    <property type="term" value="C:plasma membrane"/>
    <property type="evidence" value="ECO:0007669"/>
    <property type="project" value="UniProtKB-SubCell"/>
</dbReference>
<evidence type="ECO:0000256" key="12">
    <source>
        <dbReference type="SAM" id="Phobius"/>
    </source>
</evidence>
<reference evidence="14 15" key="1">
    <citation type="submission" date="2018-06" db="EMBL/GenBank/DDBJ databases">
        <authorList>
            <consortium name="Pathogen Informatics"/>
            <person name="Doyle S."/>
        </authorList>
    </citation>
    <scope>NUCLEOTIDE SEQUENCE [LARGE SCALE GENOMIC DNA]</scope>
    <source>
        <strain evidence="14 15">NCTC12157</strain>
    </source>
</reference>
<dbReference type="RefSeq" id="WP_419471217.1">
    <property type="nucleotide sequence ID" value="NZ_VXKG01000001.1"/>
</dbReference>
<keyword evidence="8" id="KW-0249">Electron transport</keyword>
<dbReference type="Proteomes" id="UP000254304">
    <property type="component" value="Unassembled WGS sequence"/>
</dbReference>
<dbReference type="InterPro" id="IPR051542">
    <property type="entry name" value="Hydrogenase_cytochrome"/>
</dbReference>
<accession>A0A377NFV1</accession>
<feature type="transmembrane region" description="Helical" evidence="12">
    <location>
        <begin position="176"/>
        <end position="199"/>
    </location>
</feature>
<dbReference type="GO" id="GO:0022904">
    <property type="term" value="P:respiratory electron transport chain"/>
    <property type="evidence" value="ECO:0007669"/>
    <property type="project" value="InterPro"/>
</dbReference>
<dbReference type="PANTHER" id="PTHR30485">
    <property type="entry name" value="NI/FE-HYDROGENASE 1 B-TYPE CYTOCHROME SUBUNIT"/>
    <property type="match status" value="1"/>
</dbReference>
<evidence type="ECO:0000256" key="10">
    <source>
        <dbReference type="ARBA" id="ARBA00023004"/>
    </source>
</evidence>
<dbReference type="InterPro" id="IPR000516">
    <property type="entry name" value="Ni-dep_Hydgase_cyt-B"/>
</dbReference>
<evidence type="ECO:0000256" key="8">
    <source>
        <dbReference type="ARBA" id="ARBA00022982"/>
    </source>
</evidence>
<evidence type="ECO:0000256" key="4">
    <source>
        <dbReference type="ARBA" id="ARBA00022475"/>
    </source>
</evidence>
<evidence type="ECO:0000256" key="3">
    <source>
        <dbReference type="ARBA" id="ARBA00022448"/>
    </source>
</evidence>
<dbReference type="GeneID" id="78379278"/>
<comment type="similarity">
    <text evidence="2">Belongs to the HupC/HyaC/HydC family.</text>
</comment>
<keyword evidence="9 12" id="KW-1133">Transmembrane helix</keyword>
<keyword evidence="4" id="KW-1003">Cell membrane</keyword>
<evidence type="ECO:0000256" key="1">
    <source>
        <dbReference type="ARBA" id="ARBA00004651"/>
    </source>
</evidence>
<name>A0A377NFV1_9GAMM</name>
<dbReference type="GO" id="GO:0005506">
    <property type="term" value="F:iron ion binding"/>
    <property type="evidence" value="ECO:0007669"/>
    <property type="project" value="InterPro"/>
</dbReference>
<evidence type="ECO:0000313" key="15">
    <source>
        <dbReference type="Proteomes" id="UP000254304"/>
    </source>
</evidence>
<keyword evidence="5" id="KW-0349">Heme</keyword>
<organism evidence="14 15">
    <name type="scientific">Ewingella americana</name>
    <dbReference type="NCBI Taxonomy" id="41202"/>
    <lineage>
        <taxon>Bacteria</taxon>
        <taxon>Pseudomonadati</taxon>
        <taxon>Pseudomonadota</taxon>
        <taxon>Gammaproteobacteria</taxon>
        <taxon>Enterobacterales</taxon>
        <taxon>Yersiniaceae</taxon>
        <taxon>Ewingella</taxon>
    </lineage>
</organism>
<dbReference type="Pfam" id="PF01292">
    <property type="entry name" value="Ni_hydr_CYTB"/>
    <property type="match status" value="1"/>
</dbReference>
<gene>
    <name evidence="14" type="ORF">NCTC12157_03288</name>
</gene>
<keyword evidence="7" id="KW-0479">Metal-binding</keyword>
<dbReference type="InterPro" id="IPR011577">
    <property type="entry name" value="Cyt_b561_bac/Ni-Hgenase"/>
</dbReference>
<evidence type="ECO:0000313" key="14">
    <source>
        <dbReference type="EMBL" id="STQ45552.1"/>
    </source>
</evidence>
<dbReference type="InterPro" id="IPR016174">
    <property type="entry name" value="Di-haem_cyt_TM"/>
</dbReference>
<dbReference type="EMBL" id="UGGO01000001">
    <property type="protein sequence ID" value="STQ45552.1"/>
    <property type="molecule type" value="Genomic_DNA"/>
</dbReference>
<dbReference type="PANTHER" id="PTHR30485:SF1">
    <property type="entry name" value="CYTOCHROME YDHU-RELATED"/>
    <property type="match status" value="1"/>
</dbReference>
<evidence type="ECO:0000256" key="9">
    <source>
        <dbReference type="ARBA" id="ARBA00022989"/>
    </source>
</evidence>
<evidence type="ECO:0000256" key="7">
    <source>
        <dbReference type="ARBA" id="ARBA00022723"/>
    </source>
</evidence>
<dbReference type="GO" id="GO:0020037">
    <property type="term" value="F:heme binding"/>
    <property type="evidence" value="ECO:0007669"/>
    <property type="project" value="TreeGrafter"/>
</dbReference>
<dbReference type="Gene3D" id="1.20.950.20">
    <property type="entry name" value="Transmembrane di-heme cytochromes, Chain C"/>
    <property type="match status" value="1"/>
</dbReference>
<keyword evidence="10" id="KW-0408">Iron</keyword>
<keyword evidence="11 12" id="KW-0472">Membrane</keyword>
<sequence length="221" mass="24868">MSHQPSVKPLSPARRKPRKIHPWPVRLCHWINLLAMIGMVMSGWGIYNADPLFEFLTFPQITTLGGWLGGNIAWHLAVMWLLAANALIYLLWGALSGHFKRDFFPFTPASIWRDIVKAITFKLPHKLGEYNAVQKVMYVGVLLLGALLVLSGLSIWKPVQFSALVWLFGGFDIARYVHFFAMSGVMLFVVIHVLMVLLVPKTFVAMVTGGKKTALKEHADE</sequence>
<evidence type="ECO:0000256" key="2">
    <source>
        <dbReference type="ARBA" id="ARBA00008622"/>
    </source>
</evidence>
<feature type="transmembrane region" description="Helical" evidence="12">
    <location>
        <begin position="136"/>
        <end position="156"/>
    </location>
</feature>
<dbReference type="GO" id="GO:0009055">
    <property type="term" value="F:electron transfer activity"/>
    <property type="evidence" value="ECO:0007669"/>
    <property type="project" value="InterPro"/>
</dbReference>
<protein>
    <submittedName>
        <fullName evidence="14">Formate dehydrogenase-O subunit gamma</fullName>
    </submittedName>
</protein>
<evidence type="ECO:0000256" key="6">
    <source>
        <dbReference type="ARBA" id="ARBA00022692"/>
    </source>
</evidence>
<dbReference type="PRINTS" id="PR00161">
    <property type="entry name" value="NIHGNASECYTB"/>
</dbReference>
<evidence type="ECO:0000259" key="13">
    <source>
        <dbReference type="Pfam" id="PF01292"/>
    </source>
</evidence>
<feature type="transmembrane region" description="Helical" evidence="12">
    <location>
        <begin position="72"/>
        <end position="92"/>
    </location>
</feature>
<evidence type="ECO:0000256" key="11">
    <source>
        <dbReference type="ARBA" id="ARBA00023136"/>
    </source>
</evidence>
<evidence type="ECO:0000256" key="5">
    <source>
        <dbReference type="ARBA" id="ARBA00022617"/>
    </source>
</evidence>
<dbReference type="SUPFAM" id="SSF81342">
    <property type="entry name" value="Transmembrane di-heme cytochromes"/>
    <property type="match status" value="1"/>
</dbReference>
<comment type="subcellular location">
    <subcellularLocation>
        <location evidence="1">Cell membrane</location>
        <topology evidence="1">Multi-pass membrane protein</topology>
    </subcellularLocation>
</comment>
<keyword evidence="3" id="KW-0813">Transport</keyword>
<feature type="transmembrane region" description="Helical" evidence="12">
    <location>
        <begin position="27"/>
        <end position="47"/>
    </location>
</feature>
<dbReference type="AlphaFoldDB" id="A0A377NFV1"/>
<proteinExistence type="inferred from homology"/>
<feature type="domain" description="Cytochrome b561 bacterial/Ni-hydrogenase" evidence="13">
    <location>
        <begin position="21"/>
        <end position="209"/>
    </location>
</feature>
<keyword evidence="6 12" id="KW-0812">Transmembrane</keyword>